<reference evidence="18 19" key="1">
    <citation type="submission" date="2019-03" db="EMBL/GenBank/DDBJ databases">
        <title>Genomic Encyclopedia of Type Strains, Phase IV (KMG-IV): sequencing the most valuable type-strain genomes for metagenomic binning, comparative biology and taxonomic classification.</title>
        <authorList>
            <person name="Goeker M."/>
        </authorList>
    </citation>
    <scope>NUCLEOTIDE SEQUENCE [LARGE SCALE GENOMIC DNA]</scope>
    <source>
        <strain evidence="18 19">DSM 654</strain>
    </source>
</reference>
<feature type="transmembrane region" description="Helical" evidence="16">
    <location>
        <begin position="618"/>
        <end position="638"/>
    </location>
</feature>
<evidence type="ECO:0000256" key="3">
    <source>
        <dbReference type="ARBA" id="ARBA00022475"/>
    </source>
</evidence>
<dbReference type="Pfam" id="PF00702">
    <property type="entry name" value="Hydrolase"/>
    <property type="match status" value="1"/>
</dbReference>
<evidence type="ECO:0000256" key="7">
    <source>
        <dbReference type="ARBA" id="ARBA00022723"/>
    </source>
</evidence>
<keyword evidence="9 16" id="KW-0067">ATP-binding</keyword>
<organism evidence="18 19">
    <name type="scientific">Roseateles saccharophilus</name>
    <name type="common">Pseudomonas saccharophila</name>
    <dbReference type="NCBI Taxonomy" id="304"/>
    <lineage>
        <taxon>Bacteria</taxon>
        <taxon>Pseudomonadati</taxon>
        <taxon>Pseudomonadota</taxon>
        <taxon>Betaproteobacteria</taxon>
        <taxon>Burkholderiales</taxon>
        <taxon>Sphaerotilaceae</taxon>
        <taxon>Roseateles</taxon>
    </lineage>
</organism>
<dbReference type="Gene3D" id="2.70.150.10">
    <property type="entry name" value="Calcium-transporting ATPase, cytoplasmic transduction domain A"/>
    <property type="match status" value="1"/>
</dbReference>
<feature type="binding site" evidence="16">
    <location>
        <begin position="379"/>
        <end position="386"/>
    </location>
    <ligand>
        <name>ATP</name>
        <dbReference type="ChEBI" id="CHEBI:30616"/>
    </ligand>
</feature>
<dbReference type="OrthoDB" id="9814270at2"/>
<evidence type="ECO:0000313" key="19">
    <source>
        <dbReference type="Proteomes" id="UP000295110"/>
    </source>
</evidence>
<dbReference type="NCBIfam" id="TIGR01497">
    <property type="entry name" value="kdpB"/>
    <property type="match status" value="1"/>
</dbReference>
<feature type="transmembrane region" description="Helical" evidence="16">
    <location>
        <begin position="658"/>
        <end position="683"/>
    </location>
</feature>
<feature type="transmembrane region" description="Helical" evidence="16">
    <location>
        <begin position="57"/>
        <end position="75"/>
    </location>
</feature>
<keyword evidence="4 16" id="KW-0633">Potassium transport</keyword>
<dbReference type="SFLD" id="SFLDS00003">
    <property type="entry name" value="Haloacid_Dehalogenase"/>
    <property type="match status" value="1"/>
</dbReference>
<comment type="function">
    <text evidence="16">Part of the high-affinity ATP-driven potassium transport (or Kdp) system, which catalyzes the hydrolysis of ATP coupled with the electrogenic transport of potassium into the cytoplasm. This subunit is responsible for energy coupling to the transport system and for the release of the potassium ions to the cytoplasm.</text>
</comment>
<feature type="transmembrane region" description="Helical" evidence="16">
    <location>
        <begin position="577"/>
        <end position="598"/>
    </location>
</feature>
<dbReference type="HAMAP" id="MF_00285">
    <property type="entry name" value="KdpB"/>
    <property type="match status" value="1"/>
</dbReference>
<feature type="binding site" evidence="16">
    <location>
        <position position="397"/>
    </location>
    <ligand>
        <name>ATP</name>
        <dbReference type="ChEBI" id="CHEBI:30616"/>
    </ligand>
</feature>
<feature type="binding site" evidence="16">
    <location>
        <position position="524"/>
    </location>
    <ligand>
        <name>Mg(2+)</name>
        <dbReference type="ChEBI" id="CHEBI:18420"/>
    </ligand>
</feature>
<evidence type="ECO:0000256" key="2">
    <source>
        <dbReference type="ARBA" id="ARBA00022448"/>
    </source>
</evidence>
<evidence type="ECO:0000256" key="12">
    <source>
        <dbReference type="ARBA" id="ARBA00022967"/>
    </source>
</evidence>
<dbReference type="GO" id="GO:0005886">
    <property type="term" value="C:plasma membrane"/>
    <property type="evidence" value="ECO:0007669"/>
    <property type="project" value="UniProtKB-SubCell"/>
</dbReference>
<dbReference type="Pfam" id="PF00122">
    <property type="entry name" value="E1-E2_ATPase"/>
    <property type="match status" value="1"/>
</dbReference>
<evidence type="ECO:0000256" key="4">
    <source>
        <dbReference type="ARBA" id="ARBA00022538"/>
    </source>
</evidence>
<dbReference type="PROSITE" id="PS00154">
    <property type="entry name" value="ATPASE_E1_E2"/>
    <property type="match status" value="1"/>
</dbReference>
<name>A0A4V2VSV2_ROSSA</name>
<dbReference type="PANTHER" id="PTHR43743">
    <property type="entry name" value="POTASSIUM-TRANSPORTING ATPASE ATP-BINDING SUBUNIT"/>
    <property type="match status" value="1"/>
</dbReference>
<comment type="subcellular location">
    <subcellularLocation>
        <location evidence="1 16">Cell membrane</location>
        <topology evidence="1 16">Multi-pass membrane protein</topology>
    </subcellularLocation>
</comment>
<dbReference type="SUPFAM" id="SSF81665">
    <property type="entry name" value="Calcium ATPase, transmembrane domain M"/>
    <property type="match status" value="1"/>
</dbReference>
<dbReference type="InterPro" id="IPR018303">
    <property type="entry name" value="ATPase_P-typ_P_site"/>
</dbReference>
<keyword evidence="11 16" id="KW-0630">Potassium</keyword>
<dbReference type="CDD" id="cd02078">
    <property type="entry name" value="P-type_ATPase_K"/>
    <property type="match status" value="1"/>
</dbReference>
<dbReference type="EMBL" id="SMBU01000002">
    <property type="protein sequence ID" value="TCV03750.1"/>
    <property type="molecule type" value="Genomic_DNA"/>
</dbReference>
<dbReference type="FunFam" id="3.40.1110.10:FF:000007">
    <property type="entry name" value="Potassium-transporting ATPase ATP-binding subunit"/>
    <property type="match status" value="1"/>
</dbReference>
<feature type="transmembrane region" description="Helical" evidence="16">
    <location>
        <begin position="258"/>
        <end position="281"/>
    </location>
</feature>
<feature type="transmembrane region" description="Helical" evidence="16">
    <location>
        <begin position="33"/>
        <end position="51"/>
    </location>
</feature>
<keyword evidence="19" id="KW-1185">Reference proteome</keyword>
<evidence type="ECO:0000256" key="9">
    <source>
        <dbReference type="ARBA" id="ARBA00022840"/>
    </source>
</evidence>
<dbReference type="InterPro" id="IPR059000">
    <property type="entry name" value="ATPase_P-type_domA"/>
</dbReference>
<feature type="binding site" evidence="16">
    <location>
        <position position="520"/>
    </location>
    <ligand>
        <name>Mg(2+)</name>
        <dbReference type="ChEBI" id="CHEBI:18420"/>
    </ligand>
</feature>
<dbReference type="EC" id="7.2.2.6" evidence="16"/>
<dbReference type="GO" id="GO:0000287">
    <property type="term" value="F:magnesium ion binding"/>
    <property type="evidence" value="ECO:0007669"/>
    <property type="project" value="UniProtKB-UniRule"/>
</dbReference>
<dbReference type="Proteomes" id="UP000295110">
    <property type="component" value="Unassembled WGS sequence"/>
</dbReference>
<dbReference type="AlphaFoldDB" id="A0A4V2VSV2"/>
<dbReference type="InterPro" id="IPR044492">
    <property type="entry name" value="P_typ_ATPase_HD_dom"/>
</dbReference>
<evidence type="ECO:0000256" key="8">
    <source>
        <dbReference type="ARBA" id="ARBA00022741"/>
    </source>
</evidence>
<keyword evidence="2 16" id="KW-0813">Transport</keyword>
<accession>A0A4V2VSV2</accession>
<evidence type="ECO:0000256" key="10">
    <source>
        <dbReference type="ARBA" id="ARBA00022842"/>
    </source>
</evidence>
<feature type="binding site" evidence="16">
    <location>
        <position position="348"/>
    </location>
    <ligand>
        <name>ATP</name>
        <dbReference type="ChEBI" id="CHEBI:30616"/>
    </ligand>
</feature>
<feature type="domain" description="P-type ATPase A" evidence="17">
    <location>
        <begin position="115"/>
        <end position="206"/>
    </location>
</feature>
<evidence type="ECO:0000256" key="5">
    <source>
        <dbReference type="ARBA" id="ARBA00022553"/>
    </source>
</evidence>
<keyword evidence="7 16" id="KW-0479">Metal-binding</keyword>
<keyword evidence="10 16" id="KW-0460">Magnesium</keyword>
<comment type="catalytic activity">
    <reaction evidence="16">
        <text>K(+)(out) + ATP + H2O = K(+)(in) + ADP + phosphate + H(+)</text>
        <dbReference type="Rhea" id="RHEA:16777"/>
        <dbReference type="ChEBI" id="CHEBI:15377"/>
        <dbReference type="ChEBI" id="CHEBI:15378"/>
        <dbReference type="ChEBI" id="CHEBI:29103"/>
        <dbReference type="ChEBI" id="CHEBI:30616"/>
        <dbReference type="ChEBI" id="CHEBI:43474"/>
        <dbReference type="ChEBI" id="CHEBI:456216"/>
        <dbReference type="EC" id="7.2.2.6"/>
    </reaction>
</comment>
<keyword evidence="12 16" id="KW-1278">Translocase</keyword>
<keyword evidence="6 16" id="KW-0812">Transmembrane</keyword>
<keyword evidence="5 16" id="KW-0597">Phosphoprotein</keyword>
<feature type="transmembrane region" description="Helical" evidence="16">
    <location>
        <begin position="217"/>
        <end position="238"/>
    </location>
</feature>
<comment type="similarity">
    <text evidence="16">Belongs to the cation transport ATPase (P-type) (TC 3.A.3) family. Type IA subfamily.</text>
</comment>
<protein>
    <recommendedName>
        <fullName evidence="16">Potassium-transporting ATPase ATP-binding subunit</fullName>
        <ecNumber evidence="16">7.2.2.6</ecNumber>
    </recommendedName>
    <alternativeName>
        <fullName evidence="16">ATP phosphohydrolase [potassium-transporting] B chain</fullName>
    </alternativeName>
    <alternativeName>
        <fullName evidence="16">Potassium-binding and translocating subunit B</fullName>
    </alternativeName>
    <alternativeName>
        <fullName evidence="16">Potassium-translocating ATPase B chain</fullName>
    </alternativeName>
</protein>
<dbReference type="GO" id="GO:0005524">
    <property type="term" value="F:ATP binding"/>
    <property type="evidence" value="ECO:0007669"/>
    <property type="project" value="UniProtKB-UniRule"/>
</dbReference>
<dbReference type="RefSeq" id="WP_132569474.1">
    <property type="nucleotide sequence ID" value="NZ_CBCSGL010000023.1"/>
</dbReference>
<comment type="caution">
    <text evidence="18">The sequence shown here is derived from an EMBL/GenBank/DDBJ whole genome shotgun (WGS) entry which is preliminary data.</text>
</comment>
<dbReference type="InterPro" id="IPR023299">
    <property type="entry name" value="ATPase_P-typ_cyto_dom_N"/>
</dbReference>
<dbReference type="SUPFAM" id="SSF56784">
    <property type="entry name" value="HAD-like"/>
    <property type="match status" value="1"/>
</dbReference>
<dbReference type="Gene3D" id="3.40.50.1000">
    <property type="entry name" value="HAD superfamily/HAD-like"/>
    <property type="match status" value="1"/>
</dbReference>
<dbReference type="FunFam" id="2.70.150.10:FF:000010">
    <property type="entry name" value="Potassium-transporting ATPase ATP-binding subunit"/>
    <property type="match status" value="1"/>
</dbReference>
<evidence type="ECO:0000256" key="14">
    <source>
        <dbReference type="ARBA" id="ARBA00023065"/>
    </source>
</evidence>
<dbReference type="PRINTS" id="PR00119">
    <property type="entry name" value="CATATPASE"/>
</dbReference>
<keyword evidence="14 16" id="KW-0406">Ion transport</keyword>
<comment type="subunit">
    <text evidence="16">The system is composed of three essential subunits: KdpA, KdpB and KdpC.</text>
</comment>
<dbReference type="PANTHER" id="PTHR43743:SF1">
    <property type="entry name" value="POTASSIUM-TRANSPORTING ATPASE ATP-BINDING SUBUNIT"/>
    <property type="match status" value="1"/>
</dbReference>
<gene>
    <name evidence="16" type="primary">kdpB</name>
    <name evidence="18" type="ORF">EV671_100211</name>
</gene>
<dbReference type="NCBIfam" id="TIGR01494">
    <property type="entry name" value="ATPase_P-type"/>
    <property type="match status" value="2"/>
</dbReference>
<dbReference type="InterPro" id="IPR006391">
    <property type="entry name" value="P-type_ATPase_bsu_IA"/>
</dbReference>
<dbReference type="GO" id="GO:0016887">
    <property type="term" value="F:ATP hydrolysis activity"/>
    <property type="evidence" value="ECO:0007669"/>
    <property type="project" value="InterPro"/>
</dbReference>
<evidence type="ECO:0000256" key="11">
    <source>
        <dbReference type="ARBA" id="ARBA00022958"/>
    </source>
</evidence>
<evidence type="ECO:0000256" key="15">
    <source>
        <dbReference type="ARBA" id="ARBA00023136"/>
    </source>
</evidence>
<keyword evidence="15 16" id="KW-0472">Membrane</keyword>
<keyword evidence="3 16" id="KW-1003">Cell membrane</keyword>
<feature type="binding site" evidence="16">
    <location>
        <position position="352"/>
    </location>
    <ligand>
        <name>ATP</name>
        <dbReference type="ChEBI" id="CHEBI:30616"/>
    </ligand>
</feature>
<dbReference type="InterPro" id="IPR036412">
    <property type="entry name" value="HAD-like_sf"/>
</dbReference>
<dbReference type="SFLD" id="SFLDF00027">
    <property type="entry name" value="p-type_atpase"/>
    <property type="match status" value="1"/>
</dbReference>
<evidence type="ECO:0000313" key="18">
    <source>
        <dbReference type="EMBL" id="TCV03750.1"/>
    </source>
</evidence>
<dbReference type="Gene3D" id="3.40.1110.10">
    <property type="entry name" value="Calcium-transporting ATPase, cytoplasmic domain N"/>
    <property type="match status" value="1"/>
</dbReference>
<keyword evidence="8 16" id="KW-0547">Nucleotide-binding</keyword>
<dbReference type="InterPro" id="IPR023298">
    <property type="entry name" value="ATPase_P-typ_TM_dom_sf"/>
</dbReference>
<dbReference type="InterPro" id="IPR023214">
    <property type="entry name" value="HAD_sf"/>
</dbReference>
<evidence type="ECO:0000256" key="13">
    <source>
        <dbReference type="ARBA" id="ARBA00022989"/>
    </source>
</evidence>
<keyword evidence="13 16" id="KW-1133">Transmembrane helix</keyword>
<dbReference type="InterPro" id="IPR001757">
    <property type="entry name" value="P_typ_ATPase"/>
</dbReference>
<evidence type="ECO:0000256" key="6">
    <source>
        <dbReference type="ARBA" id="ARBA00022692"/>
    </source>
</evidence>
<evidence type="ECO:0000259" key="17">
    <source>
        <dbReference type="Pfam" id="PF00122"/>
    </source>
</evidence>
<dbReference type="SUPFAM" id="SSF81653">
    <property type="entry name" value="Calcium ATPase, transduction domain A"/>
    <property type="match status" value="1"/>
</dbReference>
<feature type="active site" description="4-aspartylphosphate intermediate" evidence="16">
    <location>
        <position position="311"/>
    </location>
</feature>
<evidence type="ECO:0000256" key="16">
    <source>
        <dbReference type="HAMAP-Rule" id="MF_00285"/>
    </source>
</evidence>
<dbReference type="InterPro" id="IPR008250">
    <property type="entry name" value="ATPase_P-typ_transduc_dom_A_sf"/>
</dbReference>
<evidence type="ECO:0000256" key="1">
    <source>
        <dbReference type="ARBA" id="ARBA00004651"/>
    </source>
</evidence>
<sequence length="684" mass="71603">MTRAAFSLFDPALTRAALLDSVRKLDPRTQLRNPVMFVVYLGSLLTTALSIAQPNGFVIAVTVWLWFTVLFANFAEALAEGRSKAQAASLRGLKKETWAKILAGWKAGASRESLKWTPREASSLRKGEWVLIEAGDIVPADAEVVDGVASVDESAITGESAPVIRESGGDFSALTGGTRVLSDWVVARVAVNPGETFVDRMIAMVEGAQRKRTPNEIALTILLVALTLVFLGVCATLLPFSQFSVAVAGAGQPVSLVVLVALLVCLIPTTIAGLLSAVGVAGMSRMLQANVIATSGRAVEAAGDVDVLLLDKTGTITLGNRQADAFWPIADTSEAQLAEAARLASLADETPEGRSIVALADRKFGPAAPAAECGEFVPFTAQTRMSGVDLGGRQIRKGAGSAVRAHVEALGGRWPASVQATVDEAARRGSTPLVVADGARILGVVELKDIVKPGIKERFAQLRRMGIKTVMVTGDNRLTAAAIAAEAGVDDFLAEATPEAKLALIREQQGRGLLVAMTGDGTNDAPALAQADVAVAMNTGTQAAKEAGNMVDLDSNPTKLIEVVETGKQMLMTRGSLTTFSIANDLAKYFAVLPAAFVSTYPQLSALNVMRLASPNSAILSAVIFNALIIVVLIPLALKGVRYRAIGASALLRRNLLVYGLGGVIVPFIGIKAIDLILVTLGLA</sequence>
<dbReference type="SFLD" id="SFLDG00002">
    <property type="entry name" value="C1.7:_P-type_atpase_like"/>
    <property type="match status" value="1"/>
</dbReference>
<dbReference type="GO" id="GO:0008556">
    <property type="term" value="F:P-type potassium transmembrane transporter activity"/>
    <property type="evidence" value="ECO:0007669"/>
    <property type="project" value="UniProtKB-UniRule"/>
</dbReference>
<proteinExistence type="inferred from homology"/>